<dbReference type="OrthoDB" id="1328659at2759"/>
<reference evidence="2 3" key="1">
    <citation type="submission" date="2020-09" db="EMBL/GenBank/DDBJ databases">
        <title>De no assembly of potato wild relative species, Solanum commersonii.</title>
        <authorList>
            <person name="Cho K."/>
        </authorList>
    </citation>
    <scope>NUCLEOTIDE SEQUENCE [LARGE SCALE GENOMIC DNA]</scope>
    <source>
        <strain evidence="2">LZ3.2</strain>
        <tissue evidence="2">Leaf</tissue>
    </source>
</reference>
<name>A0A9J5Z9K1_SOLCO</name>
<feature type="compositionally biased region" description="Basic and acidic residues" evidence="1">
    <location>
        <begin position="11"/>
        <end position="31"/>
    </location>
</feature>
<dbReference type="AlphaFoldDB" id="A0A9J5Z9K1"/>
<evidence type="ECO:0008006" key="4">
    <source>
        <dbReference type="Google" id="ProtNLM"/>
    </source>
</evidence>
<dbReference type="EMBL" id="JACXVP010000004">
    <property type="protein sequence ID" value="KAG5608973.1"/>
    <property type="molecule type" value="Genomic_DNA"/>
</dbReference>
<dbReference type="Proteomes" id="UP000824120">
    <property type="component" value="Chromosome 4"/>
</dbReference>
<evidence type="ECO:0000313" key="3">
    <source>
        <dbReference type="Proteomes" id="UP000824120"/>
    </source>
</evidence>
<proteinExistence type="predicted"/>
<accession>A0A9J5Z9K1</accession>
<feature type="region of interest" description="Disordered" evidence="1">
    <location>
        <begin position="1"/>
        <end position="61"/>
    </location>
</feature>
<evidence type="ECO:0000313" key="2">
    <source>
        <dbReference type="EMBL" id="KAG5608973.1"/>
    </source>
</evidence>
<protein>
    <recommendedName>
        <fullName evidence="4">BED-type domain-containing protein</fullName>
    </recommendedName>
</protein>
<evidence type="ECO:0000256" key="1">
    <source>
        <dbReference type="SAM" id="MobiDB-lite"/>
    </source>
</evidence>
<sequence length="151" mass="17299">MNLKKYSGKRPMSERKNNRGGERRINEKVEINEEDDETPTPTSPATELPEQDEVPTLPTFSKTTVRVKRSLAWKFLVQNEKKTTVTYTKCKLIIKHVTTGTQGGTERLRTHLRKCNKEFARLDNIERANRNEIPIPENSMGVEGSNMCTAH</sequence>
<keyword evidence="3" id="KW-1185">Reference proteome</keyword>
<gene>
    <name evidence="2" type="ORF">H5410_020254</name>
</gene>
<organism evidence="2 3">
    <name type="scientific">Solanum commersonii</name>
    <name type="common">Commerson's wild potato</name>
    <name type="synonym">Commerson's nightshade</name>
    <dbReference type="NCBI Taxonomy" id="4109"/>
    <lineage>
        <taxon>Eukaryota</taxon>
        <taxon>Viridiplantae</taxon>
        <taxon>Streptophyta</taxon>
        <taxon>Embryophyta</taxon>
        <taxon>Tracheophyta</taxon>
        <taxon>Spermatophyta</taxon>
        <taxon>Magnoliopsida</taxon>
        <taxon>eudicotyledons</taxon>
        <taxon>Gunneridae</taxon>
        <taxon>Pentapetalae</taxon>
        <taxon>asterids</taxon>
        <taxon>lamiids</taxon>
        <taxon>Solanales</taxon>
        <taxon>Solanaceae</taxon>
        <taxon>Solanoideae</taxon>
        <taxon>Solaneae</taxon>
        <taxon>Solanum</taxon>
    </lineage>
</organism>
<comment type="caution">
    <text evidence="2">The sequence shown here is derived from an EMBL/GenBank/DDBJ whole genome shotgun (WGS) entry which is preliminary data.</text>
</comment>